<dbReference type="VEuPathDB" id="FungiDB:PSTT_14925"/>
<sequence length="1634" mass="181820">MVAESETAKQTHRMTELPAITTTTTTTTAATSPSSPSSSRTPSPTTPFKTLPPPIPIPHLLLDRSRLKPVPKLKPIPAKIITPAPFNQLNPLRAKLRPTTTNNRSVSNPVVKTELKQSMQSTTTTTTTTTTSAEKLPTPPSPPEEEEEEKKNQQQQTKRSPTEELAREKLSAEQPTTEQLATEELSTDLPQDAHKNCQDQVQPWQHQLNPINTSTIDHNCLERANSAAARLDSLARLNGHRSPTLTDPDHSNSEDDSLPPFLMAKHIEETKKKAGLLSPLTHSHYPLARLQCRSQWSWRTQIISTPTKSSREDGRSTRFSGPFNRYHLTHSFSYHNRYRSPKHLANRFQSSSPMNQINKTSSRDPNSRLKLGLKLNNLYLNLLLRLPIKIRMAKICLSHPSMNLLPPLFSEPIHQDQSLNLSPSSLQLQVIISLKIPTRLLGSSPTILESINTQPDNLPHTQTSHTDQPIIQNVSTTVTKNPPFGLRYSFTSLDSQTDPRHATRPSYNNFDISAPDPDTIVPTNPRLQSASTEAQAYPRRSQAASLPVHTREHSCSELNPNQKSFVESPHSITEPVSEAILAPAPDLPTPSHSLRSSISIDRSTATGSPTPGHPQSRQSSLDHGSEGPAERRRSTINGNHRTSRPSNSSTLQRVRPATNETTQDGVRQSYTTLSSRVGSISPSNNLQNADRPLRPTRAPPITQAHNVVGGRTASHRKVALTWPPHPISPDTMIKNWHHSCTLKLFATGSHGMFTSASNFFRSPSRNQDENVTNPSRIQQSQTGGMVSPSSHPVSLGRPNEDQEEVVDSSRWQSIGDAAGKISASAGVSRSPTVDSNNSSVISSPVLPLPQTDSSSTSPDHRLNDPPRKLLWHQPVLQVVNATSVKDRYLFLFNDLLVITKPVIEYEECKGERVPKLPITLKHSFLTKSIVEIKNLRCVCTDQVRRTSTKKHHPQNQSIDGELSTPEHWFQQAFMEDPGRAILSHLQTKGLEDNEIEITNLLITTTDLDKRQLGQYLTSPDRSSILKKYLNEMNLSYMRIEDGLRSVLLSIRLPADPLRIERFLEEFGIVWSASNPKIGIEASLVTRWATELIVLSEHSHDGLTDTMRYVAGFVGFPNELIKTESGFVDRLLTIHQSLLKDKPTSTQSLSIEKLEIMLKKSFQSVRRDRLVQARASNEDTEKIDMVVDSNDGQEPTHVLPSHIIYQIESDLITIKIPAPDPQFGIKLFGSGLTFEPSFLSFSQSSTASFRIKGKALGSRQISFIKIGKRAAHYQGLPLNFNVSVERAFMKDTVQVGFLNHLSNKRKYLYSFFGGNPKQDFLELIESAQKAAQFKDSSPDPSHDLDHHNNRSQKVAKSVALQVLIDSLILNEDLIPINVNPYSSTTVGLKVSNNSNHTKKSNKKPNSSGGVPSSTTMKEDKKTSTSGGGRIRSNSLSETYIHTIGKSETDLHVAILERRNLAQDIHIRKRQHQLLQNQLKSNLPTGGGKLALDPYSCSMKENPIGNADESENAFVTRKFIKVGYELIKHCEQNSLVPLVLSFLSMGIHRPSPLPLPTPSSTHNSYNQMSMVNSGAGGGNSHSNSIPNNNHHHHPYQQQQHQNSYHVFYILRLIEKSSKTQDIDLYTTNSSYNLNPE</sequence>
<accession>A0A2S4UK16</accession>
<feature type="compositionally biased region" description="Low complexity" evidence="1">
    <location>
        <begin position="21"/>
        <end position="49"/>
    </location>
</feature>
<dbReference type="Proteomes" id="UP000239156">
    <property type="component" value="Unassembled WGS sequence"/>
</dbReference>
<reference evidence="3" key="1">
    <citation type="submission" date="2017-12" db="EMBL/GenBank/DDBJ databases">
        <title>Gene loss provides genomic basis for host adaptation in cereal stripe rust fungi.</title>
        <authorList>
            <person name="Xia C."/>
        </authorList>
    </citation>
    <scope>NUCLEOTIDE SEQUENCE [LARGE SCALE GENOMIC DNA]</scope>
    <source>
        <strain evidence="3">93-210</strain>
    </source>
</reference>
<gene>
    <name evidence="3" type="ORF">PSTT_14925</name>
</gene>
<feature type="region of interest" description="Disordered" evidence="1">
    <location>
        <begin position="822"/>
        <end position="866"/>
    </location>
</feature>
<feature type="compositionally biased region" description="Basic and acidic residues" evidence="1">
    <location>
        <begin position="1"/>
        <end position="15"/>
    </location>
</feature>
<feature type="compositionally biased region" description="Basic and acidic residues" evidence="1">
    <location>
        <begin position="1335"/>
        <end position="1347"/>
    </location>
</feature>
<feature type="compositionally biased region" description="Polar residues" evidence="1">
    <location>
        <begin position="825"/>
        <end position="834"/>
    </location>
</feature>
<evidence type="ECO:0000313" key="3">
    <source>
        <dbReference type="EMBL" id="POV97658.1"/>
    </source>
</evidence>
<feature type="region of interest" description="Disordered" evidence="1">
    <location>
        <begin position="91"/>
        <end position="181"/>
    </location>
</feature>
<proteinExistence type="predicted"/>
<dbReference type="PROSITE" id="PS50190">
    <property type="entry name" value="SEC7"/>
    <property type="match status" value="1"/>
</dbReference>
<feature type="region of interest" description="Disordered" evidence="1">
    <location>
        <begin position="1330"/>
        <end position="1349"/>
    </location>
</feature>
<feature type="compositionally biased region" description="Polar residues" evidence="1">
    <location>
        <begin position="1560"/>
        <end position="1569"/>
    </location>
</feature>
<feature type="region of interest" description="Disordered" evidence="1">
    <location>
        <begin position="1554"/>
        <end position="1596"/>
    </location>
</feature>
<evidence type="ECO:0000259" key="2">
    <source>
        <dbReference type="PROSITE" id="PS50190"/>
    </source>
</evidence>
<dbReference type="EMBL" id="PKSL01000252">
    <property type="protein sequence ID" value="POV97658.1"/>
    <property type="molecule type" value="Genomic_DNA"/>
</dbReference>
<dbReference type="Pfam" id="PF01369">
    <property type="entry name" value="Sec7"/>
    <property type="match status" value="1"/>
</dbReference>
<keyword evidence="4" id="KW-1185">Reference proteome</keyword>
<dbReference type="Gene3D" id="1.10.220.20">
    <property type="match status" value="1"/>
</dbReference>
<evidence type="ECO:0000313" key="4">
    <source>
        <dbReference type="Proteomes" id="UP000239156"/>
    </source>
</evidence>
<dbReference type="InterPro" id="IPR035999">
    <property type="entry name" value="Sec7_dom_sf"/>
</dbReference>
<feature type="compositionally biased region" description="Polar residues" evidence="1">
    <location>
        <begin position="601"/>
        <end position="622"/>
    </location>
</feature>
<dbReference type="GO" id="GO:0032012">
    <property type="term" value="P:regulation of ARF protein signal transduction"/>
    <property type="evidence" value="ECO:0007669"/>
    <property type="project" value="InterPro"/>
</dbReference>
<feature type="compositionally biased region" description="Polar residues" evidence="1">
    <location>
        <begin position="635"/>
        <end position="688"/>
    </location>
</feature>
<feature type="region of interest" description="Disordered" evidence="1">
    <location>
        <begin position="601"/>
        <end position="703"/>
    </location>
</feature>
<comment type="caution">
    <text evidence="3">The sequence shown here is derived from an EMBL/GenBank/DDBJ whole genome shotgun (WGS) entry which is preliminary data.</text>
</comment>
<dbReference type="Gene3D" id="2.30.29.30">
    <property type="entry name" value="Pleckstrin-homology domain (PH domain)/Phosphotyrosine-binding domain (PTB)"/>
    <property type="match status" value="1"/>
</dbReference>
<feature type="compositionally biased region" description="Polar residues" evidence="1">
    <location>
        <begin position="98"/>
        <end position="121"/>
    </location>
</feature>
<dbReference type="SUPFAM" id="SSF48425">
    <property type="entry name" value="Sec7 domain"/>
    <property type="match status" value="1"/>
</dbReference>
<feature type="compositionally biased region" description="Basic and acidic residues" evidence="1">
    <location>
        <begin position="623"/>
        <end position="633"/>
    </location>
</feature>
<feature type="compositionally biased region" description="Low complexity" evidence="1">
    <location>
        <begin position="835"/>
        <end position="845"/>
    </location>
</feature>
<dbReference type="GO" id="GO:0005085">
    <property type="term" value="F:guanyl-nucleotide exchange factor activity"/>
    <property type="evidence" value="ECO:0007669"/>
    <property type="project" value="InterPro"/>
</dbReference>
<feature type="compositionally biased region" description="Basic and acidic residues" evidence="1">
    <location>
        <begin position="160"/>
        <end position="171"/>
    </location>
</feature>
<dbReference type="SMART" id="SM00222">
    <property type="entry name" value="Sec7"/>
    <property type="match status" value="1"/>
</dbReference>
<dbReference type="InterPro" id="IPR011993">
    <property type="entry name" value="PH-like_dom_sf"/>
</dbReference>
<organism evidence="3 4">
    <name type="scientific">Puccinia striiformis</name>
    <dbReference type="NCBI Taxonomy" id="27350"/>
    <lineage>
        <taxon>Eukaryota</taxon>
        <taxon>Fungi</taxon>
        <taxon>Dikarya</taxon>
        <taxon>Basidiomycota</taxon>
        <taxon>Pucciniomycotina</taxon>
        <taxon>Pucciniomycetes</taxon>
        <taxon>Pucciniales</taxon>
        <taxon>Pucciniaceae</taxon>
        <taxon>Puccinia</taxon>
    </lineage>
</organism>
<feature type="compositionally biased region" description="Polar residues" evidence="1">
    <location>
        <begin position="757"/>
        <end position="792"/>
    </location>
</feature>
<dbReference type="InterPro" id="IPR000904">
    <property type="entry name" value="Sec7_dom"/>
</dbReference>
<name>A0A2S4UK16_9BASI</name>
<feature type="compositionally biased region" description="Low complexity" evidence="1">
    <location>
        <begin position="122"/>
        <end position="136"/>
    </location>
</feature>
<feature type="region of interest" description="Disordered" evidence="1">
    <location>
        <begin position="757"/>
        <end position="810"/>
    </location>
</feature>
<dbReference type="Gene3D" id="1.10.1000.11">
    <property type="entry name" value="Arf Nucleotide-binding Site Opener,domain 2"/>
    <property type="match status" value="1"/>
</dbReference>
<dbReference type="VEuPathDB" id="FungiDB:PSHT_13288"/>
<evidence type="ECO:0000256" key="1">
    <source>
        <dbReference type="SAM" id="MobiDB-lite"/>
    </source>
</evidence>
<dbReference type="InterPro" id="IPR023394">
    <property type="entry name" value="Sec7_C_sf"/>
</dbReference>
<feature type="region of interest" description="Disordered" evidence="1">
    <location>
        <begin position="1388"/>
        <end position="1432"/>
    </location>
</feature>
<feature type="region of interest" description="Disordered" evidence="1">
    <location>
        <begin position="491"/>
        <end position="572"/>
    </location>
</feature>
<feature type="region of interest" description="Disordered" evidence="1">
    <location>
        <begin position="1"/>
        <end position="59"/>
    </location>
</feature>
<feature type="compositionally biased region" description="Polar residues" evidence="1">
    <location>
        <begin position="556"/>
        <end position="565"/>
    </location>
</feature>
<feature type="compositionally biased region" description="Polar residues" evidence="1">
    <location>
        <begin position="521"/>
        <end position="534"/>
    </location>
</feature>
<protein>
    <recommendedName>
        <fullName evidence="2">SEC7 domain-containing protein</fullName>
    </recommendedName>
</protein>
<feature type="domain" description="SEC7" evidence="2">
    <location>
        <begin position="970"/>
        <end position="1167"/>
    </location>
</feature>